<dbReference type="Pfam" id="PF03372">
    <property type="entry name" value="Exo_endo_phos"/>
    <property type="match status" value="1"/>
</dbReference>
<accession>A0A553H350</accession>
<keyword evidence="3" id="KW-0540">Nuclease</keyword>
<dbReference type="PROSITE" id="PS51257">
    <property type="entry name" value="PROKAR_LIPOPROTEIN"/>
    <property type="match status" value="1"/>
</dbReference>
<dbReference type="InterPro" id="IPR005135">
    <property type="entry name" value="Endo/exonuclease/phosphatase"/>
</dbReference>
<dbReference type="RefSeq" id="WP_143486807.1">
    <property type="nucleotide sequence ID" value="NZ_VJOY01000002.1"/>
</dbReference>
<keyword evidence="3" id="KW-0255">Endonuclease</keyword>
<dbReference type="CDD" id="cd04486">
    <property type="entry name" value="YhcR_OBF_like"/>
    <property type="match status" value="1"/>
</dbReference>
<dbReference type="GO" id="GO:0004519">
    <property type="term" value="F:endonuclease activity"/>
    <property type="evidence" value="ECO:0007669"/>
    <property type="project" value="UniProtKB-KW"/>
</dbReference>
<keyword evidence="1" id="KW-0732">Signal</keyword>
<proteinExistence type="predicted"/>
<evidence type="ECO:0000259" key="2">
    <source>
        <dbReference type="Pfam" id="PF03372"/>
    </source>
</evidence>
<evidence type="ECO:0000256" key="1">
    <source>
        <dbReference type="SAM" id="SignalP"/>
    </source>
</evidence>
<organism evidence="3 4">
    <name type="scientific">Pseudomonas mangiferae</name>
    <dbReference type="NCBI Taxonomy" id="2593654"/>
    <lineage>
        <taxon>Bacteria</taxon>
        <taxon>Pseudomonadati</taxon>
        <taxon>Pseudomonadota</taxon>
        <taxon>Gammaproteobacteria</taxon>
        <taxon>Pseudomonadales</taxon>
        <taxon>Pseudomonadaceae</taxon>
        <taxon>Pseudomonas</taxon>
    </lineage>
</organism>
<keyword evidence="4" id="KW-1185">Reference proteome</keyword>
<evidence type="ECO:0000313" key="3">
    <source>
        <dbReference type="EMBL" id="TRX76179.1"/>
    </source>
</evidence>
<dbReference type="Gene3D" id="3.60.10.10">
    <property type="entry name" value="Endonuclease/exonuclease/phosphatase"/>
    <property type="match status" value="1"/>
</dbReference>
<protein>
    <submittedName>
        <fullName evidence="3">ExeM/NucH family extracellular endonuclease</fullName>
    </submittedName>
</protein>
<name>A0A553H350_9PSED</name>
<dbReference type="InterPro" id="IPR047971">
    <property type="entry name" value="ExeM-like"/>
</dbReference>
<dbReference type="SUPFAM" id="SSF56219">
    <property type="entry name" value="DNase I-like"/>
    <property type="match status" value="1"/>
</dbReference>
<dbReference type="NCBIfam" id="NF033681">
    <property type="entry name" value="ExeM_NucH_DNase"/>
    <property type="match status" value="1"/>
</dbReference>
<evidence type="ECO:0000313" key="4">
    <source>
        <dbReference type="Proteomes" id="UP000315235"/>
    </source>
</evidence>
<dbReference type="PANTHER" id="PTHR42834:SF1">
    <property type="entry name" value="ENDONUCLEASE_EXONUCLEASE_PHOSPHATASE FAMILY PROTEIN (AFU_ORTHOLOGUE AFUA_3G09210)"/>
    <property type="match status" value="1"/>
</dbReference>
<sequence length="620" mass="65911">MTCSLRSMRFFPTSTAFALAGVASLFALQACAAYLPESVATPVADAGVRAIHEVQGRGDSSPLLGQAVTVEGIVVADFQGAGELKGFFLQQPDDSVDADPQTSEGLFVYDGGSGPAVAVGDRVRVSGTVREYNGLTELAGTLKVTVLGSQTALPQAVAVQLPLAADASLERYEGMRVRLPQTLTVSETYDLGRYGQVLLSSQRLITPTEVAAPGDAARALQARNDLDRILLDDARAQQNPDPIRYPAPELSAFNSLRVGDRVAGVSGVLDQSTEGYRVQPDVAPRIEVANPRTEQPKAAGRMRVASFNVLNYFNGDGRGAGFPTARGASTAEEFQRQRAKVIAAILASRASVVGLMEIENDGYGADSAIADLVKGLNAGARRGERYAYIDPARAKLGSDAIAVGLVYRSDVVRPLNAAAVLDSTVDPSFDDTRNRPSLAQSFREIASYHVFTVAINHLKSKGSACDGDPDTGDGQGNCNLTRVRAANALVKWLAKDPTGSGDPDYLILGDLNAYTQEDPVTLIRAAGYTDLAERFVGLGKAYSFVFAGQSGALDHALASPSMLPQVRSTEEWHINADEPRVLDYNVEFKSARQQGTLYNADPYRASDHDPLVVGVDLGAR</sequence>
<feature type="chain" id="PRO_5022026406" evidence="1">
    <location>
        <begin position="33"/>
        <end position="620"/>
    </location>
</feature>
<keyword evidence="3" id="KW-0378">Hydrolase</keyword>
<reference evidence="3 4" key="1">
    <citation type="submission" date="2019-07" db="EMBL/GenBank/DDBJ databases">
        <title>Pseudomonas mangiferae sp. nov., isolated from bark of mango tree in Thailand.</title>
        <authorList>
            <person name="Srisuk N."/>
            <person name="Anurat P."/>
        </authorList>
    </citation>
    <scope>NUCLEOTIDE SEQUENCE [LARGE SCALE GENOMIC DNA]</scope>
    <source>
        <strain evidence="3 4">DMKU_BBB3-04</strain>
    </source>
</reference>
<comment type="caution">
    <text evidence="3">The sequence shown here is derived from an EMBL/GenBank/DDBJ whole genome shotgun (WGS) entry which is preliminary data.</text>
</comment>
<dbReference type="InterPro" id="IPR036691">
    <property type="entry name" value="Endo/exonu/phosph_ase_sf"/>
</dbReference>
<dbReference type="Proteomes" id="UP000315235">
    <property type="component" value="Unassembled WGS sequence"/>
</dbReference>
<feature type="signal peptide" evidence="1">
    <location>
        <begin position="1"/>
        <end position="32"/>
    </location>
</feature>
<dbReference type="PANTHER" id="PTHR42834">
    <property type="entry name" value="ENDONUCLEASE/EXONUCLEASE/PHOSPHATASE FAMILY PROTEIN (AFU_ORTHOLOGUE AFUA_3G09210)"/>
    <property type="match status" value="1"/>
</dbReference>
<dbReference type="EMBL" id="VJOY01000002">
    <property type="protein sequence ID" value="TRX76179.1"/>
    <property type="molecule type" value="Genomic_DNA"/>
</dbReference>
<gene>
    <name evidence="3" type="ORF">FM069_03045</name>
</gene>
<dbReference type="OrthoDB" id="9800417at2"/>
<feature type="domain" description="Endonuclease/exonuclease/phosphatase" evidence="2">
    <location>
        <begin position="306"/>
        <end position="608"/>
    </location>
</feature>
<dbReference type="AlphaFoldDB" id="A0A553H350"/>
<dbReference type="FunFam" id="3.60.10.10:FF:000072">
    <property type="entry name" value="Extracellular nuclease"/>
    <property type="match status" value="1"/>
</dbReference>
<dbReference type="CDD" id="cd10283">
    <property type="entry name" value="MnuA_DNase1-like"/>
    <property type="match status" value="1"/>
</dbReference>